<dbReference type="GO" id="GO:0009507">
    <property type="term" value="C:chloroplast"/>
    <property type="evidence" value="ECO:0007669"/>
    <property type="project" value="UniProtKB-SubCell"/>
</dbReference>
<evidence type="ECO:0000256" key="14">
    <source>
        <dbReference type="ARBA" id="ARBA00022884"/>
    </source>
</evidence>
<feature type="compositionally biased region" description="Basic and acidic residues" evidence="18">
    <location>
        <begin position="897"/>
        <end position="919"/>
    </location>
</feature>
<evidence type="ECO:0000313" key="21">
    <source>
        <dbReference type="EMBL" id="RHN47539.1"/>
    </source>
</evidence>
<evidence type="ECO:0000256" key="15">
    <source>
        <dbReference type="ARBA" id="ARBA00022946"/>
    </source>
</evidence>
<reference evidence="20 23" key="1">
    <citation type="journal article" date="2011" name="Nature">
        <title>The Medicago genome provides insight into the evolution of rhizobial symbioses.</title>
        <authorList>
            <person name="Young N.D."/>
            <person name="Debelle F."/>
            <person name="Oldroyd G.E."/>
            <person name="Geurts R."/>
            <person name="Cannon S.B."/>
            <person name="Udvardi M.K."/>
            <person name="Benedito V.A."/>
            <person name="Mayer K.F."/>
            <person name="Gouzy J."/>
            <person name="Schoof H."/>
            <person name="Van de Peer Y."/>
            <person name="Proost S."/>
            <person name="Cook D.R."/>
            <person name="Meyers B.C."/>
            <person name="Spannagl M."/>
            <person name="Cheung F."/>
            <person name="De Mita S."/>
            <person name="Krishnakumar V."/>
            <person name="Gundlach H."/>
            <person name="Zhou S."/>
            <person name="Mudge J."/>
            <person name="Bharti A.K."/>
            <person name="Murray J.D."/>
            <person name="Naoumkina M.A."/>
            <person name="Rosen B."/>
            <person name="Silverstein K.A."/>
            <person name="Tang H."/>
            <person name="Rombauts S."/>
            <person name="Zhao P.X."/>
            <person name="Zhou P."/>
            <person name="Barbe V."/>
            <person name="Bardou P."/>
            <person name="Bechner M."/>
            <person name="Bellec A."/>
            <person name="Berger A."/>
            <person name="Berges H."/>
            <person name="Bidwell S."/>
            <person name="Bisseling T."/>
            <person name="Choisne N."/>
            <person name="Couloux A."/>
            <person name="Denny R."/>
            <person name="Deshpande S."/>
            <person name="Dai X."/>
            <person name="Doyle J.J."/>
            <person name="Dudez A.M."/>
            <person name="Farmer A.D."/>
            <person name="Fouteau S."/>
            <person name="Franken C."/>
            <person name="Gibelin C."/>
            <person name="Gish J."/>
            <person name="Goldstein S."/>
            <person name="Gonzalez A.J."/>
            <person name="Green P.J."/>
            <person name="Hallab A."/>
            <person name="Hartog M."/>
            <person name="Hua A."/>
            <person name="Humphray S.J."/>
            <person name="Jeong D.H."/>
            <person name="Jing Y."/>
            <person name="Jocker A."/>
            <person name="Kenton S.M."/>
            <person name="Kim D.J."/>
            <person name="Klee K."/>
            <person name="Lai H."/>
            <person name="Lang C."/>
            <person name="Lin S."/>
            <person name="Macmil S.L."/>
            <person name="Magdelenat G."/>
            <person name="Matthews L."/>
            <person name="McCorrison J."/>
            <person name="Monaghan E.L."/>
            <person name="Mun J.H."/>
            <person name="Najar F.Z."/>
            <person name="Nicholson C."/>
            <person name="Noirot C."/>
            <person name="O'Bleness M."/>
            <person name="Paule C.R."/>
            <person name="Poulain J."/>
            <person name="Prion F."/>
            <person name="Qin B."/>
            <person name="Qu C."/>
            <person name="Retzel E.F."/>
            <person name="Riddle C."/>
            <person name="Sallet E."/>
            <person name="Samain S."/>
            <person name="Samson N."/>
            <person name="Sanders I."/>
            <person name="Saurat O."/>
            <person name="Scarpelli C."/>
            <person name="Schiex T."/>
            <person name="Segurens B."/>
            <person name="Severin A.J."/>
            <person name="Sherrier D.J."/>
            <person name="Shi R."/>
            <person name="Sims S."/>
            <person name="Singer S.R."/>
            <person name="Sinharoy S."/>
            <person name="Sterck L."/>
            <person name="Viollet A."/>
            <person name="Wang B.B."/>
            <person name="Wang K."/>
            <person name="Wang M."/>
            <person name="Wang X."/>
            <person name="Warfsmann J."/>
            <person name="Weissenbach J."/>
            <person name="White D.D."/>
            <person name="White J.D."/>
            <person name="Wiley G.B."/>
            <person name="Wincker P."/>
            <person name="Xing Y."/>
            <person name="Yang L."/>
            <person name="Yao Z."/>
            <person name="Ying F."/>
            <person name="Zhai J."/>
            <person name="Zhou L."/>
            <person name="Zuber A."/>
            <person name="Denarie J."/>
            <person name="Dixon R.A."/>
            <person name="May G.D."/>
            <person name="Schwartz D.C."/>
            <person name="Rogers J."/>
            <person name="Quetier F."/>
            <person name="Town C.D."/>
            <person name="Roe B.A."/>
        </authorList>
    </citation>
    <scope>NUCLEOTIDE SEQUENCE [LARGE SCALE GENOMIC DNA]</scope>
    <source>
        <strain evidence="20">A17</strain>
        <strain evidence="22 23">cv. Jemalong A17</strain>
    </source>
</reference>
<keyword evidence="10 21" id="KW-0548">Nucleotidyltransferase</keyword>
<evidence type="ECO:0000256" key="11">
    <source>
        <dbReference type="ARBA" id="ARBA00022722"/>
    </source>
</evidence>
<dbReference type="CDD" id="cd04472">
    <property type="entry name" value="S1_PNPase"/>
    <property type="match status" value="1"/>
</dbReference>
<name>G7L1J6_MEDTR</name>
<dbReference type="EC" id="2.7.7.8" evidence="3"/>
<evidence type="ECO:0000256" key="1">
    <source>
        <dbReference type="ARBA" id="ARBA00004229"/>
    </source>
</evidence>
<sequence length="926" mass="100836">MLACPSTTFHCPTTFHRHSHPSKLLLSKSKPLIFPPRSSFAAFGKLKLSSIFSGKNCRRFNVKASIDSSSELLESADGGSSHIAPHSVKIPVGDRYILVETGHMGRQASGSVTVTDGETIVYTTVCLDDIPSEPSDFFPLSVNYQERFSAAGRTSGGFFKREGKTKDHEVLICRLIDRPLRPTMPKGFYHETQILSWVLSYDGLHIPDSLAVTAAGIALALSEVPTSKAVAGVRVGLVGDKYIVNPTSEEMENSELDLMLAGTDSAILMIEGYGNFLPEEKLLKAVEVGQDAVRAICNEVEALVKKCGKPKMVDAIKLPPPELYKHVEEIAGDELVKVLQIRNKIPRRKALSSLEEKVLKILSENGFVTNDTAPRNNAETIAEILEDEDEDEEVIVDGEVDEGDVHIKPTPRKPTRLFSEVDVKLVFKDVTSKFLRKRIVEGGKRSDGRTPNEIRPINSSCGLLPRAHGSALFTRGETQSLAVATLGDNKMAQRIDNLMDVDDYKRFYLQYSFPPSCVGEVGRIGAPSRREIGHGMLAERSLETILPSDKDFPYTIRVESTITESNGSSSMASVCGGCLALQDAGVPIKSSIAGIAMGLVLDTKEFGGDGTPLILSDITGSEDASGDMDFKVAGNEDGITAFQMDIKVGGITLAIMREALLQAKDGRKHILGEMMKCLPPPAKRLSKYAPLIHVMKVRPDKINLIIGSGGKKVKSIIEQSGIEAIDTEDNGTVKIFARDLASLEMSKAIISNLTMVPTIGDIYRNCEIKSIVPYGAFVEIAPGREGLCHISELSSAWLAKAEDAFKVGDRIDVKLIEINDKGQLRLSHRALLPDADPDNSNSTDKGSLEEVISLTNAGLVEEKTEQNAKVNTRKGRTSSKRSSEDNSALPSKKFIRRSSEDKPVTNKDKIKKSDNKDESSLVSEEA</sequence>
<dbReference type="GO" id="GO:0006397">
    <property type="term" value="P:mRNA processing"/>
    <property type="evidence" value="ECO:0007669"/>
    <property type="project" value="UniProtKB-KW"/>
</dbReference>
<evidence type="ECO:0000256" key="10">
    <source>
        <dbReference type="ARBA" id="ARBA00022695"/>
    </source>
</evidence>
<reference evidence="20 23" key="2">
    <citation type="journal article" date="2014" name="BMC Genomics">
        <title>An improved genome release (version Mt4.0) for the model legume Medicago truncatula.</title>
        <authorList>
            <person name="Tang H."/>
            <person name="Krishnakumar V."/>
            <person name="Bidwell S."/>
            <person name="Rosen B."/>
            <person name="Chan A."/>
            <person name="Zhou S."/>
            <person name="Gentzbittel L."/>
            <person name="Childs K.L."/>
            <person name="Yandell M."/>
            <person name="Gundlach H."/>
            <person name="Mayer K.F."/>
            <person name="Schwartz D.C."/>
            <person name="Town C.D."/>
        </authorList>
    </citation>
    <scope>GENOME REANNOTATION</scope>
    <source>
        <strain evidence="20">A17</strain>
        <strain evidence="22 23">cv. Jemalong A17</strain>
    </source>
</reference>
<dbReference type="CDD" id="cd11364">
    <property type="entry name" value="RNase_PH_PNPase_2"/>
    <property type="match status" value="1"/>
</dbReference>
<dbReference type="InterPro" id="IPR036456">
    <property type="entry name" value="PNPase_PH_RNA-bd_sf"/>
</dbReference>
<keyword evidence="9" id="KW-0819">tRNA processing</keyword>
<keyword evidence="15" id="KW-0809">Transit peptide</keyword>
<reference evidence="21" key="5">
    <citation type="journal article" date="2018" name="Nat. Plants">
        <title>Whole-genome landscape of Medicago truncatula symbiotic genes.</title>
        <authorList>
            <person name="Pecrix Y."/>
            <person name="Gamas P."/>
            <person name="Carrere S."/>
        </authorList>
    </citation>
    <scope>NUCLEOTIDE SEQUENCE</scope>
    <source>
        <tissue evidence="21">Leaves</tissue>
    </source>
</reference>
<dbReference type="CDD" id="cd02393">
    <property type="entry name" value="KH-I_PNPase"/>
    <property type="match status" value="1"/>
</dbReference>
<dbReference type="STRING" id="3880.G7L1J6"/>
<dbReference type="GO" id="GO:0000965">
    <property type="term" value="P:mitochondrial RNA 3'-end processing"/>
    <property type="evidence" value="ECO:0000318"/>
    <property type="project" value="GO_Central"/>
</dbReference>
<dbReference type="KEGG" id="mtr:11438450"/>
<keyword evidence="12" id="KW-0378">Hydrolase</keyword>
<dbReference type="GO" id="GO:0000958">
    <property type="term" value="P:mitochondrial mRNA catabolic process"/>
    <property type="evidence" value="ECO:0000318"/>
    <property type="project" value="GO_Central"/>
</dbReference>
<evidence type="ECO:0000256" key="4">
    <source>
        <dbReference type="ARBA" id="ARBA00022528"/>
    </source>
</evidence>
<dbReference type="SUPFAM" id="SSF46915">
    <property type="entry name" value="Polynucleotide phosphorylase/guanosine pentaphosphate synthase (PNPase/GPSI), domain 3"/>
    <property type="match status" value="1"/>
</dbReference>
<dbReference type="PANTHER" id="PTHR11252:SF0">
    <property type="entry name" value="POLYRIBONUCLEOTIDE NUCLEOTIDYLTRANSFERASE 1, MITOCHONDRIAL"/>
    <property type="match status" value="1"/>
</dbReference>
<dbReference type="InterPro" id="IPR001247">
    <property type="entry name" value="ExoRNase_PH_dom1"/>
</dbReference>
<dbReference type="Gramene" id="rna42152">
    <property type="protein sequence ID" value="RHN47539.1"/>
    <property type="gene ID" value="gene42152"/>
</dbReference>
<dbReference type="GO" id="GO:0008033">
    <property type="term" value="P:tRNA processing"/>
    <property type="evidence" value="ECO:0007669"/>
    <property type="project" value="UniProtKB-KW"/>
</dbReference>
<evidence type="ECO:0000256" key="6">
    <source>
        <dbReference type="ARBA" id="ARBA00022640"/>
    </source>
</evidence>
<dbReference type="GO" id="GO:0000175">
    <property type="term" value="F:3'-5'-RNA exonuclease activity"/>
    <property type="evidence" value="ECO:0000318"/>
    <property type="project" value="GO_Central"/>
</dbReference>
<evidence type="ECO:0000256" key="8">
    <source>
        <dbReference type="ARBA" id="ARBA00022679"/>
    </source>
</evidence>
<dbReference type="EMBL" id="CM001223">
    <property type="protein sequence ID" value="AES80930.2"/>
    <property type="molecule type" value="Genomic_DNA"/>
</dbReference>
<dbReference type="FunFam" id="3.30.1370.10:FF:000001">
    <property type="entry name" value="Polyribonucleotide nucleotidyltransferase"/>
    <property type="match status" value="1"/>
</dbReference>
<keyword evidence="4" id="KW-0150">Chloroplast</keyword>
<dbReference type="Proteomes" id="UP000002051">
    <property type="component" value="Unassembled WGS sequence"/>
</dbReference>
<evidence type="ECO:0000256" key="12">
    <source>
        <dbReference type="ARBA" id="ARBA00022801"/>
    </source>
</evidence>
<dbReference type="InterPro" id="IPR004087">
    <property type="entry name" value="KH_dom"/>
</dbReference>
<dbReference type="SUPFAM" id="SSF54211">
    <property type="entry name" value="Ribosomal protein S5 domain 2-like"/>
    <property type="match status" value="2"/>
</dbReference>
<evidence type="ECO:0000256" key="5">
    <source>
        <dbReference type="ARBA" id="ARBA00022552"/>
    </source>
</evidence>
<evidence type="ECO:0000256" key="13">
    <source>
        <dbReference type="ARBA" id="ARBA00022839"/>
    </source>
</evidence>
<dbReference type="PaxDb" id="3880-AES80930"/>
<dbReference type="InterPro" id="IPR020568">
    <property type="entry name" value="Ribosomal_Su5_D2-typ_SF"/>
</dbReference>
<dbReference type="SUPFAM" id="SSF55666">
    <property type="entry name" value="Ribonuclease PH domain 2-like"/>
    <property type="match status" value="2"/>
</dbReference>
<keyword evidence="8 21" id="KW-0808">Transferase</keyword>
<dbReference type="eggNOG" id="KOG1067">
    <property type="taxonomic scope" value="Eukaryota"/>
</dbReference>
<dbReference type="Gene3D" id="2.40.50.140">
    <property type="entry name" value="Nucleic acid-binding proteins"/>
    <property type="match status" value="1"/>
</dbReference>
<dbReference type="EMBL" id="PSQE01000007">
    <property type="protein sequence ID" value="RHN47539.1"/>
    <property type="molecule type" value="Genomic_DNA"/>
</dbReference>
<evidence type="ECO:0000256" key="18">
    <source>
        <dbReference type="SAM" id="MobiDB-lite"/>
    </source>
</evidence>
<dbReference type="SUPFAM" id="SSF50249">
    <property type="entry name" value="Nucleic acid-binding proteins"/>
    <property type="match status" value="1"/>
</dbReference>
<dbReference type="NCBIfam" id="TIGR03591">
    <property type="entry name" value="polynuc_phos"/>
    <property type="match status" value="1"/>
</dbReference>
<evidence type="ECO:0000256" key="17">
    <source>
        <dbReference type="PROSITE-ProRule" id="PRU00117"/>
    </source>
</evidence>
<feature type="region of interest" description="Disordered" evidence="18">
    <location>
        <begin position="863"/>
        <end position="926"/>
    </location>
</feature>
<dbReference type="FunFam" id="3.30.230.70:FF:000013">
    <property type="entry name" value="Polyribonucleotide nucleotidyltransferase"/>
    <property type="match status" value="1"/>
</dbReference>
<accession>G7L1J6</accession>
<dbReference type="SUPFAM" id="SSF54791">
    <property type="entry name" value="Eukaryotic type KH-domain (KH-domain type I)"/>
    <property type="match status" value="1"/>
</dbReference>
<evidence type="ECO:0000256" key="16">
    <source>
        <dbReference type="ARBA" id="ARBA00031451"/>
    </source>
</evidence>
<reference evidence="24" key="4">
    <citation type="journal article" date="2018" name="Nat. Plants">
        <title>Whole-genome landscape of Medicago truncatula symbiotic genes.</title>
        <authorList>
            <person name="Pecrix Y."/>
            <person name="Staton S.E."/>
            <person name="Sallet E."/>
            <person name="Lelandais-Briere C."/>
            <person name="Moreau S."/>
            <person name="Carrere S."/>
            <person name="Blein T."/>
            <person name="Jardinaud M.F."/>
            <person name="Latrasse D."/>
            <person name="Zouine M."/>
            <person name="Zahm M."/>
            <person name="Kreplak J."/>
            <person name="Mayjonade B."/>
            <person name="Satge C."/>
            <person name="Perez M."/>
            <person name="Cauet S."/>
            <person name="Marande W."/>
            <person name="Chantry-Darmon C."/>
            <person name="Lopez-Roques C."/>
            <person name="Bouchez O."/>
            <person name="Berard A."/>
            <person name="Debelle F."/>
            <person name="Munos S."/>
            <person name="Bendahmane A."/>
            <person name="Berges H."/>
            <person name="Niebel A."/>
            <person name="Buitink J."/>
            <person name="Frugier F."/>
            <person name="Benhamed M."/>
            <person name="Crespi M."/>
            <person name="Gouzy J."/>
            <person name="Gamas P."/>
        </authorList>
    </citation>
    <scope>NUCLEOTIDE SEQUENCE [LARGE SCALE GENOMIC DNA]</scope>
    <source>
        <strain evidence="24">cv. Jemalong A17</strain>
    </source>
</reference>
<keyword evidence="13" id="KW-0269">Exonuclease</keyword>
<evidence type="ECO:0000313" key="23">
    <source>
        <dbReference type="Proteomes" id="UP000002051"/>
    </source>
</evidence>
<evidence type="ECO:0000313" key="22">
    <source>
        <dbReference type="EnsemblPlants" id="AES80930"/>
    </source>
</evidence>
<dbReference type="GO" id="GO:0006364">
    <property type="term" value="P:rRNA processing"/>
    <property type="evidence" value="ECO:0007669"/>
    <property type="project" value="UniProtKB-KW"/>
</dbReference>
<comment type="similarity">
    <text evidence="2">Belongs to the polyribonucleotide nucleotidyltransferase family.</text>
</comment>
<dbReference type="PROSITE" id="PS50126">
    <property type="entry name" value="S1"/>
    <property type="match status" value="1"/>
</dbReference>
<dbReference type="Gene3D" id="3.30.230.70">
    <property type="entry name" value="GHMP Kinase, N-terminal domain"/>
    <property type="match status" value="2"/>
</dbReference>
<dbReference type="InterPro" id="IPR012340">
    <property type="entry name" value="NA-bd_OB-fold"/>
</dbReference>
<comment type="subcellular location">
    <subcellularLocation>
        <location evidence="1">Plastid</location>
        <location evidence="1">Chloroplast</location>
    </subcellularLocation>
</comment>
<dbReference type="NCBIfam" id="NF008805">
    <property type="entry name" value="PRK11824.1"/>
    <property type="match status" value="1"/>
</dbReference>
<evidence type="ECO:0000313" key="20">
    <source>
        <dbReference type="EMBL" id="AES80930.2"/>
    </source>
</evidence>
<dbReference type="InterPro" id="IPR036612">
    <property type="entry name" value="KH_dom_type_1_sf"/>
</dbReference>
<dbReference type="CDD" id="cd11363">
    <property type="entry name" value="RNase_PH_PNPase_1"/>
    <property type="match status" value="1"/>
</dbReference>
<keyword evidence="7" id="KW-0507">mRNA processing</keyword>
<evidence type="ECO:0000256" key="9">
    <source>
        <dbReference type="ARBA" id="ARBA00022694"/>
    </source>
</evidence>
<dbReference type="Pfam" id="PF01138">
    <property type="entry name" value="RNase_PH"/>
    <property type="match status" value="2"/>
</dbReference>
<dbReference type="InterPro" id="IPR015847">
    <property type="entry name" value="ExoRNase_PH_dom2"/>
</dbReference>
<feature type="domain" description="S1 motif" evidence="19">
    <location>
        <begin position="760"/>
        <end position="829"/>
    </location>
</feature>
<dbReference type="AlphaFoldDB" id="G7L1J6"/>
<dbReference type="PANTHER" id="PTHR11252">
    <property type="entry name" value="POLYRIBONUCLEOTIDE NUCLEOTIDYLTRANSFERASE"/>
    <property type="match status" value="1"/>
</dbReference>
<dbReference type="GO" id="GO:0004654">
    <property type="term" value="F:polyribonucleotide nucleotidyltransferase activity"/>
    <property type="evidence" value="ECO:0000318"/>
    <property type="project" value="GO_Central"/>
</dbReference>
<keyword evidence="6" id="KW-0934">Plastid</keyword>
<protein>
    <recommendedName>
        <fullName evidence="3">polyribonucleotide nucleotidyltransferase</fullName>
        <ecNumber evidence="3">2.7.7.8</ecNumber>
    </recommendedName>
    <alternativeName>
        <fullName evidence="16">Polynucleotide phosphorylase 1</fullName>
    </alternativeName>
</protein>
<evidence type="ECO:0000313" key="24">
    <source>
        <dbReference type="Proteomes" id="UP000265566"/>
    </source>
</evidence>
<dbReference type="InterPro" id="IPR027408">
    <property type="entry name" value="PNPase/RNase_PH_dom_sf"/>
</dbReference>
<dbReference type="InterPro" id="IPR036345">
    <property type="entry name" value="ExoRNase_PH_dom2_sf"/>
</dbReference>
<dbReference type="GO" id="GO:0005739">
    <property type="term" value="C:mitochondrion"/>
    <property type="evidence" value="ECO:0000318"/>
    <property type="project" value="GO_Central"/>
</dbReference>
<keyword evidence="5" id="KW-0698">rRNA processing</keyword>
<dbReference type="SMART" id="SM00322">
    <property type="entry name" value="KH"/>
    <property type="match status" value="1"/>
</dbReference>
<evidence type="ECO:0000256" key="7">
    <source>
        <dbReference type="ARBA" id="ARBA00022664"/>
    </source>
</evidence>
<dbReference type="InterPro" id="IPR012162">
    <property type="entry name" value="PNPase"/>
</dbReference>
<dbReference type="HAMAP" id="MF_01595">
    <property type="entry name" value="PNPase"/>
    <property type="match status" value="1"/>
</dbReference>
<dbReference type="GO" id="GO:0005829">
    <property type="term" value="C:cytosol"/>
    <property type="evidence" value="ECO:0000318"/>
    <property type="project" value="GO_Central"/>
</dbReference>
<keyword evidence="11" id="KW-0540">Nuclease</keyword>
<dbReference type="OrthoDB" id="437922at2759"/>
<dbReference type="EnsemblPlants" id="AES80930">
    <property type="protein sequence ID" value="AES80930"/>
    <property type="gene ID" value="MTR_7g086640"/>
</dbReference>
<evidence type="ECO:0000259" key="19">
    <source>
        <dbReference type="PROSITE" id="PS50126"/>
    </source>
</evidence>
<keyword evidence="14 17" id="KW-0694">RNA-binding</keyword>
<dbReference type="Pfam" id="PF00575">
    <property type="entry name" value="S1"/>
    <property type="match status" value="1"/>
</dbReference>
<dbReference type="FunFam" id="2.40.50.140:FF:000158">
    <property type="entry name" value="Polyribonucleotide nucleotidyltransferase 1, chloroplastic"/>
    <property type="match status" value="1"/>
</dbReference>
<accession>A0A0C3WBC9</accession>
<proteinExistence type="inferred from homology"/>
<dbReference type="PROSITE" id="PS50084">
    <property type="entry name" value="KH_TYPE_1"/>
    <property type="match status" value="1"/>
</dbReference>
<evidence type="ECO:0000256" key="2">
    <source>
        <dbReference type="ARBA" id="ARBA00007404"/>
    </source>
</evidence>
<dbReference type="Proteomes" id="UP000265566">
    <property type="component" value="Chromosome 7"/>
</dbReference>
<dbReference type="FunFam" id="3.30.230.70:FF:000001">
    <property type="entry name" value="Polyribonucleotide nucleotidyltransferase"/>
    <property type="match status" value="1"/>
</dbReference>
<reference evidence="22" key="3">
    <citation type="submission" date="2015-04" db="UniProtKB">
        <authorList>
            <consortium name="EnsemblPlants"/>
        </authorList>
    </citation>
    <scope>IDENTIFICATION</scope>
    <source>
        <strain evidence="22">cv. Jemalong A17</strain>
    </source>
</reference>
<evidence type="ECO:0000256" key="3">
    <source>
        <dbReference type="ARBA" id="ARBA00012416"/>
    </source>
</evidence>
<dbReference type="HOGENOM" id="CLU_004217_2_2_1"/>
<dbReference type="InterPro" id="IPR003029">
    <property type="entry name" value="S1_domain"/>
</dbReference>
<dbReference type="Pfam" id="PF03725">
    <property type="entry name" value="RNase_PH_C"/>
    <property type="match status" value="1"/>
</dbReference>
<gene>
    <name evidence="22" type="primary">11438450</name>
    <name evidence="20" type="ordered locus">MTR_7g086640</name>
    <name evidence="21" type="ORF">MtrunA17_Chr7g0254071</name>
</gene>
<dbReference type="Gene3D" id="3.30.1370.10">
    <property type="entry name" value="K Homology domain, type 1"/>
    <property type="match status" value="1"/>
</dbReference>
<organism evidence="20 23">
    <name type="scientific">Medicago truncatula</name>
    <name type="common">Barrel medic</name>
    <name type="synonym">Medicago tribuloides</name>
    <dbReference type="NCBI Taxonomy" id="3880"/>
    <lineage>
        <taxon>Eukaryota</taxon>
        <taxon>Viridiplantae</taxon>
        <taxon>Streptophyta</taxon>
        <taxon>Embryophyta</taxon>
        <taxon>Tracheophyta</taxon>
        <taxon>Spermatophyta</taxon>
        <taxon>Magnoliopsida</taxon>
        <taxon>eudicotyledons</taxon>
        <taxon>Gunneridae</taxon>
        <taxon>Pentapetalae</taxon>
        <taxon>rosids</taxon>
        <taxon>fabids</taxon>
        <taxon>Fabales</taxon>
        <taxon>Fabaceae</taxon>
        <taxon>Papilionoideae</taxon>
        <taxon>50 kb inversion clade</taxon>
        <taxon>NPAAA clade</taxon>
        <taxon>Hologalegina</taxon>
        <taxon>IRL clade</taxon>
        <taxon>Trifolieae</taxon>
        <taxon>Medicago</taxon>
    </lineage>
</organism>
<dbReference type="SMART" id="SM00316">
    <property type="entry name" value="S1"/>
    <property type="match status" value="1"/>
</dbReference>
<dbReference type="GO" id="GO:0003723">
    <property type="term" value="F:RNA binding"/>
    <property type="evidence" value="ECO:0007669"/>
    <property type="project" value="UniProtKB-UniRule"/>
</dbReference>
<keyword evidence="23" id="KW-1185">Reference proteome</keyword>